<dbReference type="SMART" id="SM00849">
    <property type="entry name" value="Lactamase_B"/>
    <property type="match status" value="1"/>
</dbReference>
<dbReference type="Pfam" id="PF00753">
    <property type="entry name" value="Lactamase_B"/>
    <property type="match status" value="1"/>
</dbReference>
<evidence type="ECO:0000313" key="2">
    <source>
        <dbReference type="EMBL" id="MFC7236436.1"/>
    </source>
</evidence>
<reference evidence="2 3" key="1">
    <citation type="journal article" date="2019" name="Int. J. Syst. Evol. Microbiol.">
        <title>The Global Catalogue of Microorganisms (GCM) 10K type strain sequencing project: providing services to taxonomists for standard genome sequencing and annotation.</title>
        <authorList>
            <consortium name="The Broad Institute Genomics Platform"/>
            <consortium name="The Broad Institute Genome Sequencing Center for Infectious Disease"/>
            <person name="Wu L."/>
            <person name="Ma J."/>
        </authorList>
    </citation>
    <scope>NUCLEOTIDE SEQUENCE [LARGE SCALE GENOMIC DNA]</scope>
    <source>
        <strain evidence="2 3">DT85</strain>
    </source>
</reference>
<name>A0ABD5ZSK0_9EURY</name>
<dbReference type="InterPro" id="IPR050855">
    <property type="entry name" value="NDM-1-like"/>
</dbReference>
<evidence type="ECO:0000259" key="1">
    <source>
        <dbReference type="SMART" id="SM00849"/>
    </source>
</evidence>
<organism evidence="2 3">
    <name type="scientific">Halosegnis marinus</name>
    <dbReference type="NCBI Taxonomy" id="3034023"/>
    <lineage>
        <taxon>Archaea</taxon>
        <taxon>Methanobacteriati</taxon>
        <taxon>Methanobacteriota</taxon>
        <taxon>Stenosarchaea group</taxon>
        <taxon>Halobacteria</taxon>
        <taxon>Halobacteriales</taxon>
        <taxon>Natronomonadaceae</taxon>
        <taxon>Halosegnis</taxon>
    </lineage>
</organism>
<evidence type="ECO:0000313" key="3">
    <source>
        <dbReference type="Proteomes" id="UP001596398"/>
    </source>
</evidence>
<dbReference type="RefSeq" id="WP_276234593.1">
    <property type="nucleotide sequence ID" value="NZ_CP119802.1"/>
</dbReference>
<dbReference type="AlphaFoldDB" id="A0ABD5ZSK0"/>
<dbReference type="InterPro" id="IPR001279">
    <property type="entry name" value="Metallo-B-lactamas"/>
</dbReference>
<keyword evidence="3" id="KW-1185">Reference proteome</keyword>
<dbReference type="EMBL" id="JBHTAP010000001">
    <property type="protein sequence ID" value="MFC7236436.1"/>
    <property type="molecule type" value="Genomic_DNA"/>
</dbReference>
<dbReference type="SUPFAM" id="SSF56281">
    <property type="entry name" value="Metallo-hydrolase/oxidoreductase"/>
    <property type="match status" value="1"/>
</dbReference>
<gene>
    <name evidence="2" type="ORF">ACFQJ4_14055</name>
</gene>
<dbReference type="Proteomes" id="UP001596398">
    <property type="component" value="Unassembled WGS sequence"/>
</dbReference>
<protein>
    <submittedName>
        <fullName evidence="2">MBL fold metallo-hydrolase</fullName>
    </submittedName>
</protein>
<sequence>MVSEPTDGVFDITCTGSGAGRIRAYLTADGTLVDTGLPDTTDALLDGIAETGVEVERVVVTHADGDHVGGLAAVVEAHDPEVYLPEGAAVEAAPDDATRYGDGDTVGPFEALHMPGHRDHQHALLAPDDGYAVLADALSGADQRGLSGGFHLPPGKFTDDLNEAERSLERLLDYEFDVGLVFHGSNVLTDASAKIERYVLPP</sequence>
<feature type="domain" description="Metallo-beta-lactamase" evidence="1">
    <location>
        <begin position="27"/>
        <end position="185"/>
    </location>
</feature>
<dbReference type="GeneID" id="79268156"/>
<comment type="caution">
    <text evidence="2">The sequence shown here is derived from an EMBL/GenBank/DDBJ whole genome shotgun (WGS) entry which is preliminary data.</text>
</comment>
<accession>A0ABD5ZSK0</accession>
<dbReference type="Gene3D" id="3.60.15.10">
    <property type="entry name" value="Ribonuclease Z/Hydroxyacylglutathione hydrolase-like"/>
    <property type="match status" value="1"/>
</dbReference>
<proteinExistence type="predicted"/>
<dbReference type="InterPro" id="IPR036866">
    <property type="entry name" value="RibonucZ/Hydroxyglut_hydro"/>
</dbReference>
<dbReference type="PANTHER" id="PTHR42951">
    <property type="entry name" value="METALLO-BETA-LACTAMASE DOMAIN-CONTAINING"/>
    <property type="match status" value="1"/>
</dbReference>